<name>A0A1I3PVR2_9RHOB</name>
<dbReference type="Proteomes" id="UP000199377">
    <property type="component" value="Unassembled WGS sequence"/>
</dbReference>
<accession>A0A1I3PVR2</accession>
<dbReference type="EMBL" id="FOQH01000021">
    <property type="protein sequence ID" value="SFJ25016.1"/>
    <property type="molecule type" value="Genomic_DNA"/>
</dbReference>
<reference evidence="2 3" key="1">
    <citation type="submission" date="2016-10" db="EMBL/GenBank/DDBJ databases">
        <authorList>
            <person name="de Groot N.N."/>
        </authorList>
    </citation>
    <scope>NUCLEOTIDE SEQUENCE [LARGE SCALE GENOMIC DNA]</scope>
    <source>
        <strain evidence="2 3">CGMCC 1.11030</strain>
    </source>
</reference>
<feature type="domain" description="Helix-turn-helix" evidence="1">
    <location>
        <begin position="6"/>
        <end position="58"/>
    </location>
</feature>
<evidence type="ECO:0000313" key="2">
    <source>
        <dbReference type="EMBL" id="SFJ25016.1"/>
    </source>
</evidence>
<sequence>MIPRTYLSAAETAELTGISVSKLAKDRMSGKGLPYVAVSRRCVRYARADIDAFMRARRVACDFHERASRSTAPTAAEKDAN</sequence>
<gene>
    <name evidence="2" type="ORF">SAMN05216258_1217</name>
</gene>
<dbReference type="SUPFAM" id="SSF46955">
    <property type="entry name" value="Putative DNA-binding domain"/>
    <property type="match status" value="1"/>
</dbReference>
<dbReference type="Pfam" id="PF12728">
    <property type="entry name" value="HTH_17"/>
    <property type="match status" value="1"/>
</dbReference>
<evidence type="ECO:0000313" key="3">
    <source>
        <dbReference type="Proteomes" id="UP000199377"/>
    </source>
</evidence>
<dbReference type="OrthoDB" id="7364180at2"/>
<evidence type="ECO:0000259" key="1">
    <source>
        <dbReference type="Pfam" id="PF12728"/>
    </source>
</evidence>
<dbReference type="InterPro" id="IPR009061">
    <property type="entry name" value="DNA-bd_dom_put_sf"/>
</dbReference>
<organism evidence="2 3">
    <name type="scientific">Albimonas pacifica</name>
    <dbReference type="NCBI Taxonomy" id="1114924"/>
    <lineage>
        <taxon>Bacteria</taxon>
        <taxon>Pseudomonadati</taxon>
        <taxon>Pseudomonadota</taxon>
        <taxon>Alphaproteobacteria</taxon>
        <taxon>Rhodobacterales</taxon>
        <taxon>Paracoccaceae</taxon>
        <taxon>Albimonas</taxon>
    </lineage>
</organism>
<protein>
    <submittedName>
        <fullName evidence="2">Helix-turn-helix domain-containing protein</fullName>
    </submittedName>
</protein>
<dbReference type="RefSeq" id="WP_092866083.1">
    <property type="nucleotide sequence ID" value="NZ_FOQH01000021.1"/>
</dbReference>
<keyword evidence="3" id="KW-1185">Reference proteome</keyword>
<proteinExistence type="predicted"/>
<dbReference type="STRING" id="1114924.SAMN05216258_1217"/>
<dbReference type="InterPro" id="IPR041657">
    <property type="entry name" value="HTH_17"/>
</dbReference>
<dbReference type="AlphaFoldDB" id="A0A1I3PVR2"/>